<feature type="signal peptide" evidence="2">
    <location>
        <begin position="1"/>
        <end position="21"/>
    </location>
</feature>
<feature type="compositionally biased region" description="Low complexity" evidence="1">
    <location>
        <begin position="70"/>
        <end position="80"/>
    </location>
</feature>
<dbReference type="Proteomes" id="UP001595637">
    <property type="component" value="Unassembled WGS sequence"/>
</dbReference>
<evidence type="ECO:0000313" key="4">
    <source>
        <dbReference type="Proteomes" id="UP001595637"/>
    </source>
</evidence>
<keyword evidence="4" id="KW-1185">Reference proteome</keyword>
<feature type="chain" id="PRO_5045061903" evidence="2">
    <location>
        <begin position="22"/>
        <end position="416"/>
    </location>
</feature>
<dbReference type="RefSeq" id="WP_380654660.1">
    <property type="nucleotide sequence ID" value="NZ_JBHRVQ010000001.1"/>
</dbReference>
<dbReference type="EMBL" id="JBHRVQ010000001">
    <property type="protein sequence ID" value="MFC3388737.1"/>
    <property type="molecule type" value="Genomic_DNA"/>
</dbReference>
<comment type="caution">
    <text evidence="3">The sequence shown here is derived from an EMBL/GenBank/DDBJ whole genome shotgun (WGS) entry which is preliminary data.</text>
</comment>
<feature type="compositionally biased region" description="Acidic residues" evidence="1">
    <location>
        <begin position="46"/>
        <end position="57"/>
    </location>
</feature>
<accession>A0ABV7N6H6</accession>
<evidence type="ECO:0000256" key="1">
    <source>
        <dbReference type="SAM" id="MobiDB-lite"/>
    </source>
</evidence>
<sequence>MRLFLFSVMTIFVLTSCQSNEAPENSSDHTSTDVGEEAVQSSGDSSDIDIPENDSDDVSSASSIENTDDSTSSENDASEVSSDESSSEDTNDRNPTAFDIQSEDVQETLFDPAGVETENPTFSQDAITLGMSQSEVEAQYGEPDFVYPGHGGPVINYGNLGLNYEDSSAFLSNDNRERDAPDPDENTVINVMFYANLPYDEVVDALGSPDVDVYETEGGPVEGLQQMKYIIEEREETTIEGTFWLYDNEEGEKIVAVMTMDEVPDDAESVSNRGIEGDEEDSEEDETSSSSQETEDVSESEKERITAFINSYAEELTNYYNDEDEVINTFTVEGSPNYEKISANKATGNYRNHETYDVDVTDIDIDAPDYTVTVSRDYEHISSNGRRTTVVEYTIINTPRGFRIFDYEEIDNRSAE</sequence>
<feature type="compositionally biased region" description="Polar residues" evidence="1">
    <location>
        <begin position="32"/>
        <end position="45"/>
    </location>
</feature>
<feature type="region of interest" description="Disordered" evidence="1">
    <location>
        <begin position="19"/>
        <end position="103"/>
    </location>
</feature>
<gene>
    <name evidence="3" type="ORF">ACFOEO_09165</name>
</gene>
<reference evidence="4" key="1">
    <citation type="journal article" date="2019" name="Int. J. Syst. Evol. Microbiol.">
        <title>The Global Catalogue of Microorganisms (GCM) 10K type strain sequencing project: providing services to taxonomists for standard genome sequencing and annotation.</title>
        <authorList>
            <consortium name="The Broad Institute Genomics Platform"/>
            <consortium name="The Broad Institute Genome Sequencing Center for Infectious Disease"/>
            <person name="Wu L."/>
            <person name="Ma J."/>
        </authorList>
    </citation>
    <scope>NUCLEOTIDE SEQUENCE [LARGE SCALE GENOMIC DNA]</scope>
    <source>
        <strain evidence="4">CCM 7756</strain>
    </source>
</reference>
<evidence type="ECO:0000313" key="3">
    <source>
        <dbReference type="EMBL" id="MFC3388737.1"/>
    </source>
</evidence>
<organism evidence="3 4">
    <name type="scientific">Salinicoccus sesuvii</name>
    <dbReference type="NCBI Taxonomy" id="868281"/>
    <lineage>
        <taxon>Bacteria</taxon>
        <taxon>Bacillati</taxon>
        <taxon>Bacillota</taxon>
        <taxon>Bacilli</taxon>
        <taxon>Bacillales</taxon>
        <taxon>Staphylococcaceae</taxon>
        <taxon>Salinicoccus</taxon>
    </lineage>
</organism>
<dbReference type="PROSITE" id="PS51257">
    <property type="entry name" value="PROKAR_LIPOPROTEIN"/>
    <property type="match status" value="1"/>
</dbReference>
<proteinExistence type="predicted"/>
<keyword evidence="2" id="KW-0732">Signal</keyword>
<protein>
    <submittedName>
        <fullName evidence="3">Uncharacterized protein</fullName>
    </submittedName>
</protein>
<feature type="region of interest" description="Disordered" evidence="1">
    <location>
        <begin position="262"/>
        <end position="303"/>
    </location>
</feature>
<name>A0ABV7N6H6_9STAP</name>
<evidence type="ECO:0000256" key="2">
    <source>
        <dbReference type="SAM" id="SignalP"/>
    </source>
</evidence>
<feature type="compositionally biased region" description="Acidic residues" evidence="1">
    <location>
        <begin position="277"/>
        <end position="298"/>
    </location>
</feature>